<evidence type="ECO:0000313" key="1">
    <source>
        <dbReference type="EMBL" id="MBZ2166769.1"/>
    </source>
</evidence>
<gene>
    <name evidence="1" type="ORF">K8N75_12050</name>
</gene>
<comment type="caution">
    <text evidence="1">The sequence shown here is derived from an EMBL/GenBank/DDBJ whole genome shotgun (WGS) entry which is preliminary data.</text>
</comment>
<name>A0A8T5V1C5_9EURY</name>
<accession>A0A8T5V1C5</accession>
<dbReference type="RefSeq" id="WP_223792305.1">
    <property type="nucleotide sequence ID" value="NZ_JAIOUQ010000014.1"/>
</dbReference>
<organism evidence="1 2">
    <name type="scientific">Methanobacterium spitsbergense</name>
    <dbReference type="NCBI Taxonomy" id="2874285"/>
    <lineage>
        <taxon>Archaea</taxon>
        <taxon>Methanobacteriati</taxon>
        <taxon>Methanobacteriota</taxon>
        <taxon>Methanomada group</taxon>
        <taxon>Methanobacteria</taxon>
        <taxon>Methanobacteriales</taxon>
        <taxon>Methanobacteriaceae</taxon>
        <taxon>Methanobacterium</taxon>
    </lineage>
</organism>
<keyword evidence="2" id="KW-1185">Reference proteome</keyword>
<evidence type="ECO:0000313" key="2">
    <source>
        <dbReference type="Proteomes" id="UP000825933"/>
    </source>
</evidence>
<protein>
    <submittedName>
        <fullName evidence="1">Uncharacterized protein</fullName>
    </submittedName>
</protein>
<proteinExistence type="predicted"/>
<reference evidence="2" key="1">
    <citation type="journal article" date="2022" name="Microbiol. Resour. Announc.">
        <title>Draft Genome Sequence of a Methanogenic Archaeon from West Spitsbergen Permafrost.</title>
        <authorList>
            <person name="Trubitsyn V."/>
            <person name="Rivkina E."/>
            <person name="Shcherbakova V."/>
        </authorList>
    </citation>
    <scope>NUCLEOTIDE SEQUENCE [LARGE SCALE GENOMIC DNA]</scope>
    <source>
        <strain evidence="2">VT</strain>
    </source>
</reference>
<dbReference type="AlphaFoldDB" id="A0A8T5V1C5"/>
<dbReference type="Proteomes" id="UP000825933">
    <property type="component" value="Unassembled WGS sequence"/>
</dbReference>
<sequence length="242" mass="26911">MILGLNSGCVAASANSTTTPTSSNYIVGYYINPNVTPISEIDFNALKSAGITDIYVLVTNKNYSPVLSEAQQKANAVGIRTNAWVYPGFNYASKVAQMRIGVQLDVETYNMPKYLLQILAMRLDTYGETFSVTVKPDGWDGNQYYYLIAPLCDYIVPQLYVGEYQKGITNLTNRIKIYNQIYNIYNILFPGKIVAGLETYQSDKTATPKNTTTLSAEIKAVQPYTQGVILFRYGLSNFNGLE</sequence>
<dbReference type="EMBL" id="JAIOUQ010000014">
    <property type="protein sequence ID" value="MBZ2166769.1"/>
    <property type="molecule type" value="Genomic_DNA"/>
</dbReference>